<evidence type="ECO:0000259" key="2">
    <source>
        <dbReference type="PROSITE" id="PS50202"/>
    </source>
</evidence>
<feature type="domain" description="MSP" evidence="2">
    <location>
        <begin position="1"/>
        <end position="119"/>
    </location>
</feature>
<dbReference type="InParanoid" id="T0RSZ6"/>
<dbReference type="InterPro" id="IPR000535">
    <property type="entry name" value="MSP_dom"/>
</dbReference>
<dbReference type="eggNOG" id="ENOG502SGKB">
    <property type="taxonomic scope" value="Eukaryota"/>
</dbReference>
<dbReference type="Pfam" id="PF00635">
    <property type="entry name" value="Motile_Sperm"/>
    <property type="match status" value="1"/>
</dbReference>
<dbReference type="AlphaFoldDB" id="T0RSZ6"/>
<evidence type="ECO:0000313" key="3">
    <source>
        <dbReference type="EMBL" id="EQC33367.1"/>
    </source>
</evidence>
<name>T0RSZ6_SAPDV</name>
<sequence>MLPAQGLRLAAAASPLVFVIGAKKKHRVELTNGEEVAVVFKVQCTESSRFRLQPSKGVVAANTSVAVHIQLASHTMGEANCTFLVLSKAVTSPDAIASGAWVKDDDVAKLYVNAEIRLQASNDGDVLSVADASTEAEGDVSALLSVTVAASLPETSQCQMTHPLPTPMALAIEMSPQLPSALTEVAPLPDTARPTSPDERRVVRLLVKNKSRKSSNRLSGDEIAYLRQCKAAVPPSRWHRWETTALDARTSLQGEKKRRASSNASSSSASLVLHEDDVASLLTSPRYGKSGHSVITESEQASLCCEPVDSVDAEVYVPMRNDAPHHCRRRGACDDQGPSCMEPACLWARYMLDVCIQQLQHSVSIGRTIASAPDDASSALARITKSAQEIVILHRTNPYFDDGFRPGGSTSPPWPGATES</sequence>
<organism evidence="3 4">
    <name type="scientific">Saprolegnia diclina (strain VS20)</name>
    <dbReference type="NCBI Taxonomy" id="1156394"/>
    <lineage>
        <taxon>Eukaryota</taxon>
        <taxon>Sar</taxon>
        <taxon>Stramenopiles</taxon>
        <taxon>Oomycota</taxon>
        <taxon>Saprolegniomycetes</taxon>
        <taxon>Saprolegniales</taxon>
        <taxon>Saprolegniaceae</taxon>
        <taxon>Saprolegnia</taxon>
    </lineage>
</organism>
<keyword evidence="4" id="KW-1185">Reference proteome</keyword>
<protein>
    <recommendedName>
        <fullName evidence="2">MSP domain-containing protein</fullName>
    </recommendedName>
</protein>
<feature type="region of interest" description="Disordered" evidence="1">
    <location>
        <begin position="249"/>
        <end position="269"/>
    </location>
</feature>
<proteinExistence type="predicted"/>
<dbReference type="EMBL" id="JH767159">
    <property type="protein sequence ID" value="EQC33367.1"/>
    <property type="molecule type" value="Genomic_DNA"/>
</dbReference>
<dbReference type="PROSITE" id="PS50202">
    <property type="entry name" value="MSP"/>
    <property type="match status" value="1"/>
</dbReference>
<accession>T0RSZ6</accession>
<dbReference type="Proteomes" id="UP000030762">
    <property type="component" value="Unassembled WGS sequence"/>
</dbReference>
<dbReference type="VEuPathDB" id="FungiDB:SDRG_08886"/>
<evidence type="ECO:0000256" key="1">
    <source>
        <dbReference type="SAM" id="MobiDB-lite"/>
    </source>
</evidence>
<dbReference type="RefSeq" id="XP_008613007.1">
    <property type="nucleotide sequence ID" value="XM_008614785.1"/>
</dbReference>
<dbReference type="OrthoDB" id="60109at2759"/>
<gene>
    <name evidence="3" type="ORF">SDRG_08886</name>
</gene>
<dbReference type="OMA" id="SVAVHIQ"/>
<evidence type="ECO:0000313" key="4">
    <source>
        <dbReference type="Proteomes" id="UP000030762"/>
    </source>
</evidence>
<dbReference type="SUPFAM" id="SSF49354">
    <property type="entry name" value="PapD-like"/>
    <property type="match status" value="1"/>
</dbReference>
<dbReference type="GeneID" id="19949613"/>
<dbReference type="InterPro" id="IPR008962">
    <property type="entry name" value="PapD-like_sf"/>
</dbReference>
<dbReference type="InterPro" id="IPR013783">
    <property type="entry name" value="Ig-like_fold"/>
</dbReference>
<reference evidence="3 4" key="1">
    <citation type="submission" date="2012-04" db="EMBL/GenBank/DDBJ databases">
        <title>The Genome Sequence of Saprolegnia declina VS20.</title>
        <authorList>
            <consortium name="The Broad Institute Genome Sequencing Platform"/>
            <person name="Russ C."/>
            <person name="Nusbaum C."/>
            <person name="Tyler B."/>
            <person name="van West P."/>
            <person name="Dieguez-Uribeondo J."/>
            <person name="de Bruijn I."/>
            <person name="Tripathy S."/>
            <person name="Jiang R."/>
            <person name="Young S.K."/>
            <person name="Zeng Q."/>
            <person name="Gargeya S."/>
            <person name="Fitzgerald M."/>
            <person name="Haas B."/>
            <person name="Abouelleil A."/>
            <person name="Alvarado L."/>
            <person name="Arachchi H.M."/>
            <person name="Berlin A."/>
            <person name="Chapman S.B."/>
            <person name="Goldberg J."/>
            <person name="Griggs A."/>
            <person name="Gujja S."/>
            <person name="Hansen M."/>
            <person name="Howarth C."/>
            <person name="Imamovic A."/>
            <person name="Larimer J."/>
            <person name="McCowen C."/>
            <person name="Montmayeur A."/>
            <person name="Murphy C."/>
            <person name="Neiman D."/>
            <person name="Pearson M."/>
            <person name="Priest M."/>
            <person name="Roberts A."/>
            <person name="Saif S."/>
            <person name="Shea T."/>
            <person name="Sisk P."/>
            <person name="Sykes S."/>
            <person name="Wortman J."/>
            <person name="Nusbaum C."/>
            <person name="Birren B."/>
        </authorList>
    </citation>
    <scope>NUCLEOTIDE SEQUENCE [LARGE SCALE GENOMIC DNA]</scope>
    <source>
        <strain evidence="3 4">VS20</strain>
    </source>
</reference>
<dbReference type="Gene3D" id="2.60.40.10">
    <property type="entry name" value="Immunoglobulins"/>
    <property type="match status" value="1"/>
</dbReference>